<evidence type="ECO:0000256" key="4">
    <source>
        <dbReference type="ARBA" id="ARBA00023143"/>
    </source>
</evidence>
<evidence type="ECO:0000256" key="2">
    <source>
        <dbReference type="ARBA" id="ARBA00011255"/>
    </source>
</evidence>
<name>A0A6P1ZCH0_9BACT</name>
<dbReference type="InterPro" id="IPR010809">
    <property type="entry name" value="FliD_C"/>
</dbReference>
<dbReference type="InterPro" id="IPR040026">
    <property type="entry name" value="FliD"/>
</dbReference>
<gene>
    <name evidence="8" type="ORF">DQK91_16730</name>
</gene>
<evidence type="ECO:0000259" key="7">
    <source>
        <dbReference type="Pfam" id="PF07195"/>
    </source>
</evidence>
<evidence type="ECO:0000313" key="8">
    <source>
        <dbReference type="EMBL" id="TVM31855.1"/>
    </source>
</evidence>
<evidence type="ECO:0000259" key="6">
    <source>
        <dbReference type="Pfam" id="PF02465"/>
    </source>
</evidence>
<dbReference type="GO" id="GO:0007155">
    <property type="term" value="P:cell adhesion"/>
    <property type="evidence" value="ECO:0007669"/>
    <property type="project" value="InterPro"/>
</dbReference>
<dbReference type="EMBL" id="QMIF01000013">
    <property type="protein sequence ID" value="TVM31855.1"/>
    <property type="molecule type" value="Genomic_DNA"/>
</dbReference>
<organism evidence="8 9">
    <name type="scientific">Oceanidesulfovibrio marinus</name>
    <dbReference type="NCBI Taxonomy" id="370038"/>
    <lineage>
        <taxon>Bacteria</taxon>
        <taxon>Pseudomonadati</taxon>
        <taxon>Thermodesulfobacteriota</taxon>
        <taxon>Desulfovibrionia</taxon>
        <taxon>Desulfovibrionales</taxon>
        <taxon>Desulfovibrionaceae</taxon>
        <taxon>Oceanidesulfovibrio</taxon>
    </lineage>
</organism>
<dbReference type="InterPro" id="IPR003481">
    <property type="entry name" value="FliD_N"/>
</dbReference>
<dbReference type="RefSeq" id="WP_144306542.1">
    <property type="nucleotide sequence ID" value="NZ_QMIF01000013.1"/>
</dbReference>
<sequence length="567" mass="61317">MTEYWSGAITFTGLGSGTDFDSVIEATMNVESYRLNRMKIWGDQWSSKLDQVEEISSELALYKTKLQSMDSTNEFLAKSASSSSSAVASVTAGSGVEVGTHALEVKQKAQNDIWSTSSGWDKSSSVITETDTTFSVQYGDDEYTIDVSAGTTLEGFVRLINNDADMGDAVRANIIDDGNELHLQLRGLDLGADNAVTIVDKGSDSIDGLSPADFRNSQQAQNAKFKIDGYPEGEDEWIERDSNTFSDVIDGLTITIHGSSYGETVDLTVATDTEAVIANIESFLERTNAIRDAIAALDEDMELTNEDGEEVDTTGYEVRGNYGMDIIEQSLQNILASAGLGFEYYDADDNTGDRYASLASIGISTDADENSTTFGHLIIDYEELEEALTKDPDAVARLFAADNDGVSYDSEVSFDSSISNMTKPGEYEVEYTVQNGAIVSATIGGEEANVDGWSITSVTGDSSGLAVTANMHADGTYSGTIYLRQGKINQTLDALDSFTSAEGGTLNIIEDSYKNIIKNNKTAMEKEEARLELKHQNLVEKYAALEALLGEYEDVNSSLESLIADLE</sequence>
<dbReference type="PANTHER" id="PTHR30288">
    <property type="entry name" value="FLAGELLAR CAP/ASSEMBLY PROTEIN FLID"/>
    <property type="match status" value="1"/>
</dbReference>
<keyword evidence="8" id="KW-0969">Cilium</keyword>
<dbReference type="GO" id="GO:0071973">
    <property type="term" value="P:bacterial-type flagellum-dependent cell motility"/>
    <property type="evidence" value="ECO:0007669"/>
    <property type="project" value="TreeGrafter"/>
</dbReference>
<comment type="function">
    <text evidence="5">Required for morphogenesis and for the elongation of the flagellar filament by facilitating polymerization of the flagellin monomers at the tip of growing filament. Forms a capping structure, which prevents flagellin subunits (transported through the central channel of the flagellum) from leaking out without polymerization at the distal end.</text>
</comment>
<evidence type="ECO:0000256" key="1">
    <source>
        <dbReference type="ARBA" id="ARBA00009764"/>
    </source>
</evidence>
<comment type="caution">
    <text evidence="8">The sequence shown here is derived from an EMBL/GenBank/DDBJ whole genome shotgun (WGS) entry which is preliminary data.</text>
</comment>
<protein>
    <recommendedName>
        <fullName evidence="5">Flagellar hook-associated protein 2</fullName>
        <shortName evidence="5">HAP2</shortName>
    </recommendedName>
    <alternativeName>
        <fullName evidence="5">Flagellar cap protein</fullName>
    </alternativeName>
</protein>
<dbReference type="AlphaFoldDB" id="A0A6P1ZCH0"/>
<comment type="subunit">
    <text evidence="2 5">Homopentamer.</text>
</comment>
<keyword evidence="8" id="KW-0282">Flagellum</keyword>
<feature type="domain" description="Flagellar hook-associated protein 2 N-terminal" evidence="6">
    <location>
        <begin position="16"/>
        <end position="112"/>
    </location>
</feature>
<dbReference type="GO" id="GO:0005576">
    <property type="term" value="C:extracellular region"/>
    <property type="evidence" value="ECO:0007669"/>
    <property type="project" value="UniProtKB-SubCell"/>
</dbReference>
<keyword evidence="8" id="KW-0966">Cell projection</keyword>
<dbReference type="Proteomes" id="UP000434052">
    <property type="component" value="Unassembled WGS sequence"/>
</dbReference>
<dbReference type="GO" id="GO:0009421">
    <property type="term" value="C:bacterial-type flagellum filament cap"/>
    <property type="evidence" value="ECO:0007669"/>
    <property type="project" value="InterPro"/>
</dbReference>
<evidence type="ECO:0000256" key="5">
    <source>
        <dbReference type="RuleBase" id="RU362066"/>
    </source>
</evidence>
<dbReference type="GO" id="GO:0009424">
    <property type="term" value="C:bacterial-type flagellum hook"/>
    <property type="evidence" value="ECO:0007669"/>
    <property type="project" value="UniProtKB-UniRule"/>
</dbReference>
<comment type="subcellular location">
    <subcellularLocation>
        <location evidence="5">Secreted</location>
    </subcellularLocation>
    <subcellularLocation>
        <location evidence="5">Bacterial flagellum</location>
    </subcellularLocation>
</comment>
<accession>A0A6P1ZCH0</accession>
<keyword evidence="5" id="KW-0964">Secreted</keyword>
<evidence type="ECO:0000256" key="3">
    <source>
        <dbReference type="ARBA" id="ARBA00023054"/>
    </source>
</evidence>
<dbReference type="PANTHER" id="PTHR30288:SF0">
    <property type="entry name" value="FLAGELLAR HOOK-ASSOCIATED PROTEIN 2"/>
    <property type="match status" value="1"/>
</dbReference>
<reference evidence="8 9" key="1">
    <citation type="submission" date="2018-06" db="EMBL/GenBank/DDBJ databases">
        <title>Complete genome of Desulfovibrio marinus P48SEP.</title>
        <authorList>
            <person name="Crispim J.S."/>
            <person name="Vidigal P.M.P."/>
            <person name="Silva L.C.F."/>
            <person name="Araujo L.C."/>
            <person name="Laguardia C.N."/>
            <person name="Dias R.S."/>
            <person name="Sousa M.P."/>
            <person name="Paula S.O."/>
            <person name="Silva C."/>
        </authorList>
    </citation>
    <scope>NUCLEOTIDE SEQUENCE [LARGE SCALE GENOMIC DNA]</scope>
    <source>
        <strain evidence="8 9">P48SEP</strain>
    </source>
</reference>
<dbReference type="OrthoDB" id="5484186at2"/>
<evidence type="ECO:0000313" key="9">
    <source>
        <dbReference type="Proteomes" id="UP000434052"/>
    </source>
</evidence>
<keyword evidence="3 5" id="KW-0175">Coiled coil</keyword>
<proteinExistence type="inferred from homology"/>
<feature type="coiled-coil region" evidence="5">
    <location>
        <begin position="514"/>
        <end position="565"/>
    </location>
</feature>
<feature type="domain" description="Flagellar hook-associated protein 2 C-terminal" evidence="7">
    <location>
        <begin position="220"/>
        <end position="552"/>
    </location>
</feature>
<keyword evidence="4 5" id="KW-0975">Bacterial flagellum</keyword>
<comment type="similarity">
    <text evidence="1 5">Belongs to the FliD family.</text>
</comment>
<dbReference type="Pfam" id="PF07195">
    <property type="entry name" value="FliD_C"/>
    <property type="match status" value="1"/>
</dbReference>
<dbReference type="Pfam" id="PF02465">
    <property type="entry name" value="FliD_N"/>
    <property type="match status" value="1"/>
</dbReference>